<proteinExistence type="predicted"/>
<dbReference type="InterPro" id="IPR021559">
    <property type="entry name" value="DUF3019"/>
</dbReference>
<name>A0A502L2E9_9GAMM</name>
<evidence type="ECO:0000313" key="1">
    <source>
        <dbReference type="EMBL" id="TPH14567.1"/>
    </source>
</evidence>
<sequence>MKLLLTILISTIALYFSQINKVKADDPLLSISPESCMAKEGWCKTSLEISWKLIKPQNVCINIESQDKAYCFRQSLEQSKVIAISVNQPIKVYLTSLTSNKIIATAKMNVLMQEHKTRKRQRHAWSILR</sequence>
<reference evidence="1 2" key="1">
    <citation type="submission" date="2019-01" db="EMBL/GenBank/DDBJ databases">
        <title>Litorilituus lipolytica sp. nov., isolated from intertidal sand of the Yellow Sea in China.</title>
        <authorList>
            <person name="Liu A."/>
        </authorList>
    </citation>
    <scope>NUCLEOTIDE SEQUENCE [LARGE SCALE GENOMIC DNA]</scope>
    <source>
        <strain evidence="1 2">RZ04</strain>
    </source>
</reference>
<gene>
    <name evidence="1" type="ORF">EPA86_10705</name>
</gene>
<dbReference type="Proteomes" id="UP000315303">
    <property type="component" value="Unassembled WGS sequence"/>
</dbReference>
<evidence type="ECO:0000313" key="2">
    <source>
        <dbReference type="Proteomes" id="UP000315303"/>
    </source>
</evidence>
<keyword evidence="2" id="KW-1185">Reference proteome</keyword>
<dbReference type="EMBL" id="SAWY01000021">
    <property type="protein sequence ID" value="TPH14567.1"/>
    <property type="molecule type" value="Genomic_DNA"/>
</dbReference>
<protein>
    <submittedName>
        <fullName evidence="1">DUF3019 domain-containing protein</fullName>
    </submittedName>
</protein>
<dbReference type="AlphaFoldDB" id="A0A502L2E9"/>
<dbReference type="OrthoDB" id="6401941at2"/>
<dbReference type="RefSeq" id="WP_140603436.1">
    <property type="nucleotide sequence ID" value="NZ_SAWY01000021.1"/>
</dbReference>
<organism evidence="1 2">
    <name type="scientific">Litorilituus lipolyticus</name>
    <dbReference type="NCBI Taxonomy" id="2491017"/>
    <lineage>
        <taxon>Bacteria</taxon>
        <taxon>Pseudomonadati</taxon>
        <taxon>Pseudomonadota</taxon>
        <taxon>Gammaproteobacteria</taxon>
        <taxon>Alteromonadales</taxon>
        <taxon>Colwelliaceae</taxon>
        <taxon>Litorilituus</taxon>
    </lineage>
</organism>
<comment type="caution">
    <text evidence="1">The sequence shown here is derived from an EMBL/GenBank/DDBJ whole genome shotgun (WGS) entry which is preliminary data.</text>
</comment>
<accession>A0A502L2E9</accession>
<dbReference type="Pfam" id="PF11456">
    <property type="entry name" value="DUF3019"/>
    <property type="match status" value="1"/>
</dbReference>